<evidence type="ECO:0000256" key="1">
    <source>
        <dbReference type="ARBA" id="ARBA00022723"/>
    </source>
</evidence>
<reference evidence="6" key="1">
    <citation type="journal article" date="2020" name="Stud. Mycol.">
        <title>101 Dothideomycetes genomes: a test case for predicting lifestyles and emergence of pathogens.</title>
        <authorList>
            <person name="Haridas S."/>
            <person name="Albert R."/>
            <person name="Binder M."/>
            <person name="Bloem J."/>
            <person name="Labutti K."/>
            <person name="Salamov A."/>
            <person name="Andreopoulos B."/>
            <person name="Baker S."/>
            <person name="Barry K."/>
            <person name="Bills G."/>
            <person name="Bluhm B."/>
            <person name="Cannon C."/>
            <person name="Castanera R."/>
            <person name="Culley D."/>
            <person name="Daum C."/>
            <person name="Ezra D."/>
            <person name="Gonzalez J."/>
            <person name="Henrissat B."/>
            <person name="Kuo A."/>
            <person name="Liang C."/>
            <person name="Lipzen A."/>
            <person name="Lutzoni F."/>
            <person name="Magnuson J."/>
            <person name="Mondo S."/>
            <person name="Nolan M."/>
            <person name="Ohm R."/>
            <person name="Pangilinan J."/>
            <person name="Park H.-J."/>
            <person name="Ramirez L."/>
            <person name="Alfaro M."/>
            <person name="Sun H."/>
            <person name="Tritt A."/>
            <person name="Yoshinaga Y."/>
            <person name="Zwiers L.-H."/>
            <person name="Turgeon B."/>
            <person name="Goodwin S."/>
            <person name="Spatafora J."/>
            <person name="Crous P."/>
            <person name="Grigoriev I."/>
        </authorList>
    </citation>
    <scope>NUCLEOTIDE SEQUENCE</scope>
    <source>
        <strain evidence="6">CBS 161.51</strain>
    </source>
</reference>
<dbReference type="SUPFAM" id="SSF144232">
    <property type="entry name" value="HIT/MYND zinc finger-like"/>
    <property type="match status" value="1"/>
</dbReference>
<proteinExistence type="predicted"/>
<accession>A0A6A5T7H8</accession>
<keyword evidence="7" id="KW-1185">Reference proteome</keyword>
<dbReference type="InterPro" id="IPR002893">
    <property type="entry name" value="Znf_MYND"/>
</dbReference>
<protein>
    <recommendedName>
        <fullName evidence="5">MYND-type domain-containing protein</fullName>
    </recommendedName>
</protein>
<feature type="domain" description="MYND-type" evidence="5">
    <location>
        <begin position="1176"/>
        <end position="1218"/>
    </location>
</feature>
<dbReference type="PANTHER" id="PTHR10237">
    <property type="entry name" value="DEFORMED EPIDERMAL AUTOREGULATORY FACTOR 1 HOMOLOG SUPPRESSIN"/>
    <property type="match status" value="1"/>
</dbReference>
<keyword evidence="1" id="KW-0479">Metal-binding</keyword>
<name>A0A6A5T7H8_9PLEO</name>
<dbReference type="PROSITE" id="PS50865">
    <property type="entry name" value="ZF_MYND_2"/>
    <property type="match status" value="1"/>
</dbReference>
<dbReference type="Proteomes" id="UP000800038">
    <property type="component" value="Unassembled WGS sequence"/>
</dbReference>
<evidence type="ECO:0000259" key="5">
    <source>
        <dbReference type="PROSITE" id="PS50865"/>
    </source>
</evidence>
<dbReference type="GO" id="GO:0000981">
    <property type="term" value="F:DNA-binding transcription factor activity, RNA polymerase II-specific"/>
    <property type="evidence" value="ECO:0007669"/>
    <property type="project" value="TreeGrafter"/>
</dbReference>
<dbReference type="AlphaFoldDB" id="A0A6A5T7H8"/>
<evidence type="ECO:0000313" key="7">
    <source>
        <dbReference type="Proteomes" id="UP000800038"/>
    </source>
</evidence>
<dbReference type="Gene3D" id="6.10.140.2220">
    <property type="match status" value="1"/>
</dbReference>
<dbReference type="InterPro" id="IPR024119">
    <property type="entry name" value="TF_DEAF-1"/>
</dbReference>
<sequence>MSSLKPAHIVQSPFFYPAGNTPAVCLTQSLPPDQDAALLLLGCGDVRNILFTIYSGISTDDRKLDFTCCDLLAEIIARNTLILTLVLDDATGARTQQLWNIYYHVFIDNESLRILQTQAKNLLKHALSLETWEQGPYSRLVTFSDSITFANVIKLWELYATTRSDQSNYKAVQESVKIQWSNAREIQKSKIGTNGIILDGVRSSAPLVQQALVDFGKGYQTFWETGTCLDDKKITRKLSIANPMFLCLRKDLILHYGTDPLFGFHLAPLYSHLSAESPLDPNESSFKASPKAMNLAMTQFFAWSNAFRKMSDRVRVRYVNSDAIAFCHVLQHQRVHGESHSANWYRNNWGYSRLTLDSSDYNASGKAPTSFNVIDTSNLTDHLGILNILAAAGPLLAQHSAATLRTEILIPREATVSESVRTLLSGDLPTVALILGLKPAQYWTNATATWHVNNSLDTNISFAKTVMLGLSRHIILWKPAELANIQWDATSLADFIFQVYLEMFRDENLNRKLGILRIADHDMLERKIHAFEVYTRASFAALLQNVKISGVVAWHSLIERLINKVLFDQTLIIGAHHYQSLMVHLDMLGLSSLDLYDWWHPKNCRYELQSGPFRGWVNIPSTVCITLAVPRKAVQKFADLSNGTPLCHIMTQSSISMKQNIYSDVQLGFGTITTSGKVFSDDYTLNIEEDVQNWQGKTPLIVSTMVSTCALVNEGDPACKIKFALKNTPANVSNFLRELGMMLELYGSAVGQSNVFVTKYRPHMTGKISVGCPSSQQASNININPTTVKPSFDTAGNRVSSLQVHFKITSAKAITLLQGGASVGMHLTDPFNMVLNISSGSDTFQKSLQLTMPLDLSKGKTKIARKSLYIEFSAPIAEPAEMAKRPDLVFPMQKDARSSVIALQQLHYVRADVLPKLHMGTNNSNANWLSSHISPRTTMSGAENREYTTLTANKSLNMPGRLGIKNSIQNIYAHLFGIAGQAQLRIFEFSTPTTIFGVLYAESVRMDVSNQTVFIDAAFIPFHSGPEMKRVGALLGTRSEGVVGIKMKDDEVAFWKYILPAFAERCRQWLHKPACEYKTTERIPLSIAHDKHYMCSCGLGVFPENYLKDLKKSKQLLKHAVRVAVPIIFASPINIDDAGPVARSSSYVQPILKQGPKSAPPVGSRIGDLDAKKGTCFGCSATVSKAGSALSRCSRCQVAQYCSADCQGKDWKKHKQVCKQLQKK</sequence>
<keyword evidence="3" id="KW-0862">Zinc</keyword>
<dbReference type="GO" id="GO:0005634">
    <property type="term" value="C:nucleus"/>
    <property type="evidence" value="ECO:0007669"/>
    <property type="project" value="TreeGrafter"/>
</dbReference>
<gene>
    <name evidence="6" type="ORF">EJ02DRAFT_509908</name>
</gene>
<dbReference type="InterPro" id="IPR027974">
    <property type="entry name" value="DUF4470"/>
</dbReference>
<evidence type="ECO:0000256" key="3">
    <source>
        <dbReference type="ARBA" id="ARBA00022833"/>
    </source>
</evidence>
<dbReference type="Pfam" id="PF14737">
    <property type="entry name" value="DUF4470"/>
    <property type="match status" value="1"/>
</dbReference>
<dbReference type="EMBL" id="ML976013">
    <property type="protein sequence ID" value="KAF1944977.1"/>
    <property type="molecule type" value="Genomic_DNA"/>
</dbReference>
<evidence type="ECO:0000256" key="2">
    <source>
        <dbReference type="ARBA" id="ARBA00022771"/>
    </source>
</evidence>
<evidence type="ECO:0000313" key="6">
    <source>
        <dbReference type="EMBL" id="KAF1944977.1"/>
    </source>
</evidence>
<keyword evidence="2 4" id="KW-0863">Zinc-finger</keyword>
<dbReference type="GO" id="GO:0008270">
    <property type="term" value="F:zinc ion binding"/>
    <property type="evidence" value="ECO:0007669"/>
    <property type="project" value="UniProtKB-KW"/>
</dbReference>
<dbReference type="PROSITE" id="PS01360">
    <property type="entry name" value="ZF_MYND_1"/>
    <property type="match status" value="1"/>
</dbReference>
<dbReference type="OrthoDB" id="432970at2759"/>
<dbReference type="Pfam" id="PF01753">
    <property type="entry name" value="zf-MYND"/>
    <property type="match status" value="1"/>
</dbReference>
<organism evidence="6 7">
    <name type="scientific">Clathrospora elynae</name>
    <dbReference type="NCBI Taxonomy" id="706981"/>
    <lineage>
        <taxon>Eukaryota</taxon>
        <taxon>Fungi</taxon>
        <taxon>Dikarya</taxon>
        <taxon>Ascomycota</taxon>
        <taxon>Pezizomycotina</taxon>
        <taxon>Dothideomycetes</taxon>
        <taxon>Pleosporomycetidae</taxon>
        <taxon>Pleosporales</taxon>
        <taxon>Diademaceae</taxon>
        <taxon>Clathrospora</taxon>
    </lineage>
</organism>
<evidence type="ECO:0000256" key="4">
    <source>
        <dbReference type="PROSITE-ProRule" id="PRU00134"/>
    </source>
</evidence>
<dbReference type="PANTHER" id="PTHR10237:SF15">
    <property type="entry name" value="LD37257P"/>
    <property type="match status" value="1"/>
</dbReference>